<feature type="compositionally biased region" description="Basic and acidic residues" evidence="1">
    <location>
        <begin position="250"/>
        <end position="259"/>
    </location>
</feature>
<gene>
    <name evidence="2" type="ORF">DID88_008042</name>
</gene>
<feature type="region of interest" description="Disordered" evidence="1">
    <location>
        <begin position="104"/>
        <end position="277"/>
    </location>
</feature>
<dbReference type="AlphaFoldDB" id="A0A395J547"/>
<feature type="compositionally biased region" description="Basic and acidic residues" evidence="1">
    <location>
        <begin position="194"/>
        <end position="224"/>
    </location>
</feature>
<feature type="compositionally biased region" description="Low complexity" evidence="1">
    <location>
        <begin position="33"/>
        <end position="44"/>
    </location>
</feature>
<evidence type="ECO:0000313" key="2">
    <source>
        <dbReference type="EMBL" id="RAL67278.1"/>
    </source>
</evidence>
<feature type="compositionally biased region" description="Basic and acidic residues" evidence="1">
    <location>
        <begin position="104"/>
        <end position="181"/>
    </location>
</feature>
<accession>A0A395J547</accession>
<keyword evidence="3" id="KW-1185">Reference proteome</keyword>
<organism evidence="2 3">
    <name type="scientific">Monilinia fructigena</name>
    <dbReference type="NCBI Taxonomy" id="38457"/>
    <lineage>
        <taxon>Eukaryota</taxon>
        <taxon>Fungi</taxon>
        <taxon>Dikarya</taxon>
        <taxon>Ascomycota</taxon>
        <taxon>Pezizomycotina</taxon>
        <taxon>Leotiomycetes</taxon>
        <taxon>Helotiales</taxon>
        <taxon>Sclerotiniaceae</taxon>
        <taxon>Monilinia</taxon>
    </lineage>
</organism>
<sequence length="399" mass="44859">MSSKPVKKVRYTSSTKGSSVHDGISSTPPPSSKPSSSTRRPSFSLQRHPSDSGVGSSSSNSATAQVNSTSFYTDAERAEQRQNVQALNEVVNTLKDRVQVLEHENRGLKKELSESNRERREFRRQNEEFRRQCEEHLHTIDDLKKEKSRAKESRDGKDSDGIRVRGSDIKTTPEKKDRSEKIPVTVERNTPPMTRREKERDSSARREEEHLRAQHQARERRTSYRESQGSPSPLYRDEDRDVNPMSPSSRYRDEDPSHSREKRHSGTPTSAKLPNPFAPLGPIGGNANTGRARRASVSYGGSPGCIRVRRRDIPGMTMGIGYERKERDEVPYIRGGVPMTRSYVPIFPFSLFRPKPQIYPLGVYINRSSPTGLIAPVINPIVASNISLTIFSSSSDLGV</sequence>
<dbReference type="OrthoDB" id="3547472at2759"/>
<evidence type="ECO:0000256" key="1">
    <source>
        <dbReference type="SAM" id="MobiDB-lite"/>
    </source>
</evidence>
<name>A0A395J547_9HELO</name>
<evidence type="ECO:0000313" key="3">
    <source>
        <dbReference type="Proteomes" id="UP000249056"/>
    </source>
</evidence>
<dbReference type="Proteomes" id="UP000249056">
    <property type="component" value="Unassembled WGS sequence"/>
</dbReference>
<feature type="region of interest" description="Disordered" evidence="1">
    <location>
        <begin position="1"/>
        <end position="77"/>
    </location>
</feature>
<feature type="compositionally biased region" description="Basic residues" evidence="1">
    <location>
        <begin position="1"/>
        <end position="10"/>
    </location>
</feature>
<reference evidence="2 3" key="1">
    <citation type="submission" date="2018-06" db="EMBL/GenBank/DDBJ databases">
        <title>Genome Sequence of the Brown Rot Fungal Pathogen Monilinia fructigena.</title>
        <authorList>
            <person name="Landi L."/>
            <person name="De Miccolis Angelini R.M."/>
            <person name="Pollastro S."/>
            <person name="Abate D."/>
            <person name="Faretra F."/>
            <person name="Romanazzi G."/>
        </authorList>
    </citation>
    <scope>NUCLEOTIDE SEQUENCE [LARGE SCALE GENOMIC DNA]</scope>
    <source>
        <strain evidence="2 3">Mfrg269</strain>
    </source>
</reference>
<comment type="caution">
    <text evidence="2">The sequence shown here is derived from an EMBL/GenBank/DDBJ whole genome shotgun (WGS) entry which is preliminary data.</text>
</comment>
<protein>
    <submittedName>
        <fullName evidence="2">Uncharacterized protein</fullName>
    </submittedName>
</protein>
<proteinExistence type="predicted"/>
<dbReference type="EMBL" id="QKRW01000004">
    <property type="protein sequence ID" value="RAL67278.1"/>
    <property type="molecule type" value="Genomic_DNA"/>
</dbReference>
<feature type="compositionally biased region" description="Low complexity" evidence="1">
    <location>
        <begin position="51"/>
        <end position="70"/>
    </location>
</feature>